<feature type="domain" description="HTH lacI-type" evidence="4">
    <location>
        <begin position="13"/>
        <end position="67"/>
    </location>
</feature>
<keyword evidence="1" id="KW-0805">Transcription regulation</keyword>
<evidence type="ECO:0000256" key="2">
    <source>
        <dbReference type="ARBA" id="ARBA00023125"/>
    </source>
</evidence>
<dbReference type="InterPro" id="IPR028082">
    <property type="entry name" value="Peripla_BP_I"/>
</dbReference>
<dbReference type="SUPFAM" id="SSF47413">
    <property type="entry name" value="lambda repressor-like DNA-binding domains"/>
    <property type="match status" value="1"/>
</dbReference>
<dbReference type="PANTHER" id="PTHR30146:SF153">
    <property type="entry name" value="LACTOSE OPERON REPRESSOR"/>
    <property type="match status" value="1"/>
</dbReference>
<reference evidence="5 6" key="1">
    <citation type="submission" date="2019-01" db="EMBL/GenBank/DDBJ databases">
        <authorList>
            <person name="Li J."/>
        </authorList>
    </citation>
    <scope>NUCLEOTIDE SEQUENCE [LARGE SCALE GENOMIC DNA]</scope>
    <source>
        <strain evidence="5 6">CCUG 35506</strain>
    </source>
</reference>
<organism evidence="5 6">
    <name type="scientific">Agromyces fucosus</name>
    <dbReference type="NCBI Taxonomy" id="41985"/>
    <lineage>
        <taxon>Bacteria</taxon>
        <taxon>Bacillati</taxon>
        <taxon>Actinomycetota</taxon>
        <taxon>Actinomycetes</taxon>
        <taxon>Micrococcales</taxon>
        <taxon>Microbacteriaceae</taxon>
        <taxon>Agromyces</taxon>
    </lineage>
</organism>
<dbReference type="CDD" id="cd01574">
    <property type="entry name" value="PBP1_LacI"/>
    <property type="match status" value="1"/>
</dbReference>
<dbReference type="SUPFAM" id="SSF53822">
    <property type="entry name" value="Periplasmic binding protein-like I"/>
    <property type="match status" value="1"/>
</dbReference>
<dbReference type="RefSeq" id="WP_129231946.1">
    <property type="nucleotide sequence ID" value="NZ_SDPO01000003.1"/>
</dbReference>
<gene>
    <name evidence="5" type="ORF">ESP57_13485</name>
</gene>
<keyword evidence="2 5" id="KW-0238">DNA-binding</keyword>
<dbReference type="InterPro" id="IPR010982">
    <property type="entry name" value="Lambda_DNA-bd_dom_sf"/>
</dbReference>
<evidence type="ECO:0000313" key="6">
    <source>
        <dbReference type="Proteomes" id="UP000292935"/>
    </source>
</evidence>
<sequence length="344" mass="36923">MTGLSRPEARRGASMADVAKVAGVSSQTVSRVANEKTNVDHATRERVLEAMKEVGYQPNHAARALRTGRFKSIGVIVFTLSTFGNMKTLDAITAAAAEVDHTVTVIRIPDPTRGTVSGAYRRLSEQAVDGVVIIFEAHLLDRAEITLPTDQPVVVVDSNAGDGFTVVDTDQTTGAREATAHLLDLGHETVWHISGPEASFSALHRAQSWAATLSERGITPPPVFVGDWTTDSGYRIGKEIVARGDVTAVFAANDQMALGAMTAFHEAGLQVPGDISVVGFDDMEESKAFWPPLTTVHQDFTEVGRLCIQSLMREIETRTHTPGRTLVPTRLVVRDSTAAPKSAA</sequence>
<dbReference type="GO" id="GO:0003700">
    <property type="term" value="F:DNA-binding transcription factor activity"/>
    <property type="evidence" value="ECO:0007669"/>
    <property type="project" value="TreeGrafter"/>
</dbReference>
<dbReference type="EMBL" id="SDPO01000003">
    <property type="protein sequence ID" value="RXZ47556.1"/>
    <property type="molecule type" value="Genomic_DNA"/>
</dbReference>
<evidence type="ECO:0000259" key="4">
    <source>
        <dbReference type="PROSITE" id="PS50932"/>
    </source>
</evidence>
<evidence type="ECO:0000256" key="1">
    <source>
        <dbReference type="ARBA" id="ARBA00023015"/>
    </source>
</evidence>
<accession>A0A4Q2JLG3</accession>
<dbReference type="Pfam" id="PF13377">
    <property type="entry name" value="Peripla_BP_3"/>
    <property type="match status" value="1"/>
</dbReference>
<dbReference type="GO" id="GO:0000976">
    <property type="term" value="F:transcription cis-regulatory region binding"/>
    <property type="evidence" value="ECO:0007669"/>
    <property type="project" value="TreeGrafter"/>
</dbReference>
<proteinExistence type="predicted"/>
<dbReference type="Gene3D" id="1.10.260.40">
    <property type="entry name" value="lambda repressor-like DNA-binding domains"/>
    <property type="match status" value="1"/>
</dbReference>
<dbReference type="CDD" id="cd01392">
    <property type="entry name" value="HTH_LacI"/>
    <property type="match status" value="1"/>
</dbReference>
<protein>
    <submittedName>
        <fullName evidence="5">LacI family DNA-binding transcriptional regulator</fullName>
    </submittedName>
</protein>
<keyword evidence="3" id="KW-0804">Transcription</keyword>
<dbReference type="Pfam" id="PF00356">
    <property type="entry name" value="LacI"/>
    <property type="match status" value="1"/>
</dbReference>
<comment type="caution">
    <text evidence="5">The sequence shown here is derived from an EMBL/GenBank/DDBJ whole genome shotgun (WGS) entry which is preliminary data.</text>
</comment>
<dbReference type="InterPro" id="IPR000843">
    <property type="entry name" value="HTH_LacI"/>
</dbReference>
<dbReference type="SMART" id="SM00354">
    <property type="entry name" value="HTH_LACI"/>
    <property type="match status" value="1"/>
</dbReference>
<dbReference type="PROSITE" id="PS50932">
    <property type="entry name" value="HTH_LACI_2"/>
    <property type="match status" value="1"/>
</dbReference>
<dbReference type="OrthoDB" id="9785139at2"/>
<dbReference type="Gene3D" id="3.40.50.2300">
    <property type="match status" value="2"/>
</dbReference>
<evidence type="ECO:0000256" key="3">
    <source>
        <dbReference type="ARBA" id="ARBA00023163"/>
    </source>
</evidence>
<evidence type="ECO:0000313" key="5">
    <source>
        <dbReference type="EMBL" id="RXZ47556.1"/>
    </source>
</evidence>
<keyword evidence="6" id="KW-1185">Reference proteome</keyword>
<dbReference type="AlphaFoldDB" id="A0A4Q2JLG3"/>
<name>A0A4Q2JLG3_9MICO</name>
<dbReference type="Proteomes" id="UP000292935">
    <property type="component" value="Unassembled WGS sequence"/>
</dbReference>
<dbReference type="PANTHER" id="PTHR30146">
    <property type="entry name" value="LACI-RELATED TRANSCRIPTIONAL REPRESSOR"/>
    <property type="match status" value="1"/>
</dbReference>
<dbReference type="InterPro" id="IPR046335">
    <property type="entry name" value="LacI/GalR-like_sensor"/>
</dbReference>